<feature type="region of interest" description="Disordered" evidence="2">
    <location>
        <begin position="580"/>
        <end position="619"/>
    </location>
</feature>
<protein>
    <submittedName>
        <fullName evidence="3">Uncharacterized protein</fullName>
    </submittedName>
</protein>
<proteinExistence type="predicted"/>
<evidence type="ECO:0000313" key="3">
    <source>
        <dbReference type="EMBL" id="CAI2359857.1"/>
    </source>
</evidence>
<organism evidence="3 4">
    <name type="scientific">Euplotes crassus</name>
    <dbReference type="NCBI Taxonomy" id="5936"/>
    <lineage>
        <taxon>Eukaryota</taxon>
        <taxon>Sar</taxon>
        <taxon>Alveolata</taxon>
        <taxon>Ciliophora</taxon>
        <taxon>Intramacronucleata</taxon>
        <taxon>Spirotrichea</taxon>
        <taxon>Hypotrichia</taxon>
        <taxon>Euplotida</taxon>
        <taxon>Euplotidae</taxon>
        <taxon>Moneuplotes</taxon>
    </lineage>
</organism>
<feature type="coiled-coil region" evidence="1">
    <location>
        <begin position="269"/>
        <end position="427"/>
    </location>
</feature>
<dbReference type="EMBL" id="CAMPGE010001089">
    <property type="protein sequence ID" value="CAI2359857.1"/>
    <property type="molecule type" value="Genomic_DNA"/>
</dbReference>
<dbReference type="Proteomes" id="UP001295684">
    <property type="component" value="Unassembled WGS sequence"/>
</dbReference>
<keyword evidence="1" id="KW-0175">Coiled coil</keyword>
<accession>A0AAD1U3J3</accession>
<feature type="compositionally biased region" description="Polar residues" evidence="2">
    <location>
        <begin position="594"/>
        <end position="603"/>
    </location>
</feature>
<keyword evidence="4" id="KW-1185">Reference proteome</keyword>
<evidence type="ECO:0000256" key="1">
    <source>
        <dbReference type="SAM" id="Coils"/>
    </source>
</evidence>
<comment type="caution">
    <text evidence="3">The sequence shown here is derived from an EMBL/GenBank/DDBJ whole genome shotgun (WGS) entry which is preliminary data.</text>
</comment>
<name>A0AAD1U3J3_EUPCR</name>
<feature type="coiled-coil region" evidence="1">
    <location>
        <begin position="62"/>
        <end position="89"/>
    </location>
</feature>
<feature type="compositionally biased region" description="Basic and acidic residues" evidence="2">
    <location>
        <begin position="606"/>
        <end position="619"/>
    </location>
</feature>
<reference evidence="3" key="1">
    <citation type="submission" date="2023-07" db="EMBL/GenBank/DDBJ databases">
        <authorList>
            <consortium name="AG Swart"/>
            <person name="Singh M."/>
            <person name="Singh A."/>
            <person name="Seah K."/>
            <person name="Emmerich C."/>
        </authorList>
    </citation>
    <scope>NUCLEOTIDE SEQUENCE</scope>
    <source>
        <strain evidence="3">DP1</strain>
    </source>
</reference>
<gene>
    <name evidence="3" type="ORF">ECRASSUSDP1_LOCUS1151</name>
</gene>
<evidence type="ECO:0000256" key="2">
    <source>
        <dbReference type="SAM" id="MobiDB-lite"/>
    </source>
</evidence>
<feature type="coiled-coil region" evidence="1">
    <location>
        <begin position="174"/>
        <end position="208"/>
    </location>
</feature>
<evidence type="ECO:0000313" key="4">
    <source>
        <dbReference type="Proteomes" id="UP001295684"/>
    </source>
</evidence>
<sequence>MAKTEEELKLEAKTNLLSGVDNIKLAIEYLLGLQDKQAQMMQKMDKDLRSRNYIVDKMAREAGERDTLVKNLQQKIKDLENKSCDHEDKLFGINTDIESFKMNYQIFQRSMQDLRDSRDGAGLADRIAKNERDIKDLMDQVEKANRPVFAGKDGADAGEIDQMLENWKKEMHSMFARREDVESLEDRIKQLEHDCKQLNDNLTDTTTTANDNKTEIDKLKKLLDGKLDSDMFDSEIANLTEAVKNAGGDVSKVVASPSSNLSTKDTKQIKDVLAKFPDLEKAIQELQKKLAEAATKKELDQLERDIKDTYEGQLKKISDDLKSLKDLLDHLSRDIDFLKASGGSGGSGANNSGASPDINIQITNKIEKLEVKLGNLENELSSLRRSKPQTVTMPTQNMPTGVDESRVEKLEKDLSRLHDDFKGLNNEIIKEIKNHQDQINGKVDYGQLEEVKDDLLGRIEDLMRGLKQFADRSETKKALKNLEKQLKNLYDLVMSRLQGGGADEDDAMFSKKPLGGFSCASCEKNLINLSNKPPDYYSWNKLPLRDPAERIARVGQGFSKMLSSMKPETASRFQGVSSKYNQQYFENPDHTAQPVRTQQNFYQGNDEYKRPESAGMGEK</sequence>
<dbReference type="AlphaFoldDB" id="A0AAD1U3J3"/>